<evidence type="ECO:0000313" key="3">
    <source>
        <dbReference type="EMBL" id="ADL54788.1"/>
    </source>
</evidence>
<keyword evidence="3" id="KW-0808">Transferase</keyword>
<keyword evidence="4" id="KW-1185">Reference proteome</keyword>
<dbReference type="STRING" id="395494.Galf_0752"/>
<keyword evidence="3" id="KW-0418">Kinase</keyword>
<organism evidence="3 4">
    <name type="scientific">Gallionella capsiferriformans (strain ES-2)</name>
    <name type="common">Gallionella ferruginea capsiferriformans (strain ES-2)</name>
    <dbReference type="NCBI Taxonomy" id="395494"/>
    <lineage>
        <taxon>Bacteria</taxon>
        <taxon>Pseudomonadati</taxon>
        <taxon>Pseudomonadota</taxon>
        <taxon>Betaproteobacteria</taxon>
        <taxon>Nitrosomonadales</taxon>
        <taxon>Gallionellaceae</taxon>
        <taxon>Gallionella</taxon>
    </lineage>
</organism>
<evidence type="ECO:0000256" key="1">
    <source>
        <dbReference type="ARBA" id="ARBA00000085"/>
    </source>
</evidence>
<dbReference type="InterPro" id="IPR035965">
    <property type="entry name" value="PAS-like_dom_sf"/>
</dbReference>
<dbReference type="SUPFAM" id="SSF55785">
    <property type="entry name" value="PYP-like sensor domain (PAS domain)"/>
    <property type="match status" value="1"/>
</dbReference>
<gene>
    <name evidence="3" type="ordered locus">Galf_0752</name>
</gene>
<dbReference type="eggNOG" id="COG2205">
    <property type="taxonomic scope" value="Bacteria"/>
</dbReference>
<accession>D9SDN1</accession>
<dbReference type="Proteomes" id="UP000001235">
    <property type="component" value="Chromosome"/>
</dbReference>
<protein>
    <recommendedName>
        <fullName evidence="2">histidine kinase</fullName>
        <ecNumber evidence="2">2.7.13.3</ecNumber>
    </recommendedName>
</protein>
<dbReference type="Gene3D" id="1.10.287.130">
    <property type="match status" value="1"/>
</dbReference>
<dbReference type="InterPro" id="IPR003661">
    <property type="entry name" value="HisK_dim/P_dom"/>
</dbReference>
<proteinExistence type="predicted"/>
<dbReference type="EC" id="2.7.13.3" evidence="2"/>
<dbReference type="CDD" id="cd00082">
    <property type="entry name" value="HisKA"/>
    <property type="match status" value="1"/>
</dbReference>
<dbReference type="SUPFAM" id="SSF47384">
    <property type="entry name" value="Homodimeric domain of signal transducing histidine kinase"/>
    <property type="match status" value="1"/>
</dbReference>
<dbReference type="EMBL" id="CP002159">
    <property type="protein sequence ID" value="ADL54788.1"/>
    <property type="molecule type" value="Genomic_DNA"/>
</dbReference>
<evidence type="ECO:0000256" key="2">
    <source>
        <dbReference type="ARBA" id="ARBA00012438"/>
    </source>
</evidence>
<dbReference type="RefSeq" id="WP_013292729.1">
    <property type="nucleotide sequence ID" value="NC_014394.1"/>
</dbReference>
<sequence length="163" mass="18504">MSEHERAAWHSNPWGMAAIDISGRVSAVNPVFEYSTKLSAAQLIGLSEADFDHILSDLPFTDRSRINVTDGSIRAIHYVRCQECTERDHTLSRIAEVLREPLASIYGFAELLLTQHYDEQTRQDLTAMLLGQAEVMANLINERLENRTLWSRASENQLSEDSR</sequence>
<comment type="catalytic activity">
    <reaction evidence="1">
        <text>ATP + protein L-histidine = ADP + protein N-phospho-L-histidine.</text>
        <dbReference type="EC" id="2.7.13.3"/>
    </reaction>
</comment>
<name>D9SDN1_GALCS</name>
<dbReference type="InterPro" id="IPR036097">
    <property type="entry name" value="HisK_dim/P_sf"/>
</dbReference>
<reference evidence="3 4" key="1">
    <citation type="submission" date="2010-08" db="EMBL/GenBank/DDBJ databases">
        <title>Complete sequence of Gallionella capsiferriformans ES-2.</title>
        <authorList>
            <consortium name="US DOE Joint Genome Institute"/>
            <person name="Lucas S."/>
            <person name="Copeland A."/>
            <person name="Lapidus A."/>
            <person name="Cheng J.-F."/>
            <person name="Bruce D."/>
            <person name="Goodwin L."/>
            <person name="Pitluck S."/>
            <person name="Chertkov O."/>
            <person name="Davenport K.W."/>
            <person name="Detter J.C."/>
            <person name="Han C."/>
            <person name="Tapia R."/>
            <person name="Land M."/>
            <person name="Hauser L."/>
            <person name="Chang Y.-J."/>
            <person name="Jeffries C."/>
            <person name="Kyrpides N."/>
            <person name="Ivanova N."/>
            <person name="Mikhailova N."/>
            <person name="Shelobolina E.S."/>
            <person name="Picardal F."/>
            <person name="Roden E."/>
            <person name="Emerson D."/>
            <person name="Woyke T."/>
        </authorList>
    </citation>
    <scope>NUCLEOTIDE SEQUENCE [LARGE SCALE GENOMIC DNA]</scope>
    <source>
        <strain evidence="3 4">ES-2</strain>
    </source>
</reference>
<dbReference type="KEGG" id="gca:Galf_0752"/>
<dbReference type="GO" id="GO:0000155">
    <property type="term" value="F:phosphorelay sensor kinase activity"/>
    <property type="evidence" value="ECO:0007669"/>
    <property type="project" value="InterPro"/>
</dbReference>
<dbReference type="HOGENOM" id="CLU_1624746_0_0_4"/>
<dbReference type="AlphaFoldDB" id="D9SDN1"/>
<evidence type="ECO:0000313" key="4">
    <source>
        <dbReference type="Proteomes" id="UP000001235"/>
    </source>
</evidence>
<dbReference type="OrthoDB" id="9810730at2"/>